<feature type="domain" description="Glutamyl-tRNA amidotransferase complex subunit Gta3" evidence="1">
    <location>
        <begin position="52"/>
        <end position="106"/>
    </location>
</feature>
<dbReference type="InterPro" id="IPR049545">
    <property type="entry name" value="Gta3_dom"/>
</dbReference>
<name>A8NWU8_COPC7</name>
<dbReference type="eggNOG" id="ENOG502R15I">
    <property type="taxonomic scope" value="Eukaryota"/>
</dbReference>
<comment type="caution">
    <text evidence="2">The sequence shown here is derived from an EMBL/GenBank/DDBJ whole genome shotgun (WGS) entry which is preliminary data.</text>
</comment>
<proteinExistence type="predicted"/>
<accession>A8NWU8</accession>
<protein>
    <recommendedName>
        <fullName evidence="1">Glutamyl-tRNA amidotransferase complex subunit Gta3 domain-containing protein</fullName>
    </recommendedName>
</protein>
<dbReference type="KEGG" id="cci:CC1G_00126"/>
<dbReference type="Proteomes" id="UP000001861">
    <property type="component" value="Unassembled WGS sequence"/>
</dbReference>
<evidence type="ECO:0000313" key="3">
    <source>
        <dbReference type="Proteomes" id="UP000001861"/>
    </source>
</evidence>
<dbReference type="GeneID" id="6013545"/>
<dbReference type="InParanoid" id="A8NWU8"/>
<dbReference type="AlphaFoldDB" id="A8NWU8"/>
<dbReference type="VEuPathDB" id="FungiDB:CC1G_00126"/>
<sequence>MLCLRQLPRCTHNLRIRVALSRQLSAKPAQTDELGIPLKPTWSVHAFLSSYPSPKIAPETLKKLYDLSALVPPKEGTEAHAKVTKELEEMIRLVEAVKLVNTDGVKVQAGLEGEDLDRKLYGNPEEQRALHGEQGRELLKHASWTVGEDYVVESDRTRGTSAN</sequence>
<evidence type="ECO:0000259" key="1">
    <source>
        <dbReference type="Pfam" id="PF20978"/>
    </source>
</evidence>
<dbReference type="OMA" id="KPTWSVN"/>
<gene>
    <name evidence="2" type="ORF">CC1G_00126</name>
</gene>
<evidence type="ECO:0000313" key="2">
    <source>
        <dbReference type="EMBL" id="EAU84607.1"/>
    </source>
</evidence>
<organism evidence="2 3">
    <name type="scientific">Coprinopsis cinerea (strain Okayama-7 / 130 / ATCC MYA-4618 / FGSC 9003)</name>
    <name type="common">Inky cap fungus</name>
    <name type="synonym">Hormographiella aspergillata</name>
    <dbReference type="NCBI Taxonomy" id="240176"/>
    <lineage>
        <taxon>Eukaryota</taxon>
        <taxon>Fungi</taxon>
        <taxon>Dikarya</taxon>
        <taxon>Basidiomycota</taxon>
        <taxon>Agaricomycotina</taxon>
        <taxon>Agaricomycetes</taxon>
        <taxon>Agaricomycetidae</taxon>
        <taxon>Agaricales</taxon>
        <taxon>Agaricineae</taxon>
        <taxon>Psathyrellaceae</taxon>
        <taxon>Coprinopsis</taxon>
    </lineage>
</organism>
<dbReference type="EMBL" id="AACS02000005">
    <property type="protein sequence ID" value="EAU84607.1"/>
    <property type="molecule type" value="Genomic_DNA"/>
</dbReference>
<dbReference type="OrthoDB" id="5522061at2759"/>
<reference evidence="2 3" key="1">
    <citation type="journal article" date="2010" name="Proc. Natl. Acad. Sci. U.S.A.">
        <title>Insights into evolution of multicellular fungi from the assembled chromosomes of the mushroom Coprinopsis cinerea (Coprinus cinereus).</title>
        <authorList>
            <person name="Stajich J.E."/>
            <person name="Wilke S.K."/>
            <person name="Ahren D."/>
            <person name="Au C.H."/>
            <person name="Birren B.W."/>
            <person name="Borodovsky M."/>
            <person name="Burns C."/>
            <person name="Canback B."/>
            <person name="Casselton L.A."/>
            <person name="Cheng C.K."/>
            <person name="Deng J."/>
            <person name="Dietrich F.S."/>
            <person name="Fargo D.C."/>
            <person name="Farman M.L."/>
            <person name="Gathman A.C."/>
            <person name="Goldberg J."/>
            <person name="Guigo R."/>
            <person name="Hoegger P.J."/>
            <person name="Hooker J.B."/>
            <person name="Huggins A."/>
            <person name="James T.Y."/>
            <person name="Kamada T."/>
            <person name="Kilaru S."/>
            <person name="Kodira C."/>
            <person name="Kues U."/>
            <person name="Kupfer D."/>
            <person name="Kwan H.S."/>
            <person name="Lomsadze A."/>
            <person name="Li W."/>
            <person name="Lilly W.W."/>
            <person name="Ma L.J."/>
            <person name="Mackey A.J."/>
            <person name="Manning G."/>
            <person name="Martin F."/>
            <person name="Muraguchi H."/>
            <person name="Natvig D.O."/>
            <person name="Palmerini H."/>
            <person name="Ramesh M.A."/>
            <person name="Rehmeyer C.J."/>
            <person name="Roe B.A."/>
            <person name="Shenoy N."/>
            <person name="Stanke M."/>
            <person name="Ter-Hovhannisyan V."/>
            <person name="Tunlid A."/>
            <person name="Velagapudi R."/>
            <person name="Vision T.J."/>
            <person name="Zeng Q."/>
            <person name="Zolan M.E."/>
            <person name="Pukkila P.J."/>
        </authorList>
    </citation>
    <scope>NUCLEOTIDE SEQUENCE [LARGE SCALE GENOMIC DNA]</scope>
    <source>
        <strain evidence="3">Okayama-7 / 130 / ATCC MYA-4618 / FGSC 9003</strain>
    </source>
</reference>
<keyword evidence="3" id="KW-1185">Reference proteome</keyword>
<dbReference type="RefSeq" id="XP_001836990.1">
    <property type="nucleotide sequence ID" value="XM_001836938.1"/>
</dbReference>
<dbReference type="Pfam" id="PF20978">
    <property type="entry name" value="Gta3"/>
    <property type="match status" value="1"/>
</dbReference>